<organism evidence="1 2">
    <name type="scientific">Bagarius yarrelli</name>
    <name type="common">Goonch</name>
    <name type="synonym">Bagrus yarrelli</name>
    <dbReference type="NCBI Taxonomy" id="175774"/>
    <lineage>
        <taxon>Eukaryota</taxon>
        <taxon>Metazoa</taxon>
        <taxon>Chordata</taxon>
        <taxon>Craniata</taxon>
        <taxon>Vertebrata</taxon>
        <taxon>Euteleostomi</taxon>
        <taxon>Actinopterygii</taxon>
        <taxon>Neopterygii</taxon>
        <taxon>Teleostei</taxon>
        <taxon>Ostariophysi</taxon>
        <taxon>Siluriformes</taxon>
        <taxon>Sisoridae</taxon>
        <taxon>Sisorinae</taxon>
        <taxon>Bagarius</taxon>
    </lineage>
</organism>
<dbReference type="AlphaFoldDB" id="A0A556VXM1"/>
<keyword evidence="2" id="KW-1185">Reference proteome</keyword>
<dbReference type="EMBL" id="VCAZ01000504">
    <property type="protein sequence ID" value="TVE55226.1"/>
    <property type="molecule type" value="Genomic_DNA"/>
</dbReference>
<protein>
    <submittedName>
        <fullName evidence="1">Uncharacterized protein</fullName>
    </submittedName>
</protein>
<reference evidence="1 2" key="1">
    <citation type="journal article" date="2019" name="Genome Biol. Evol.">
        <title>Whole-Genome Sequencing of the Giant Devil Catfish, Bagarius yarrelli.</title>
        <authorList>
            <person name="Jiang W."/>
            <person name="Lv Y."/>
            <person name="Cheng L."/>
            <person name="Yang K."/>
            <person name="Chao B."/>
            <person name="Wang X."/>
            <person name="Li Y."/>
            <person name="Pan X."/>
            <person name="You X."/>
            <person name="Zhang Y."/>
            <person name="Yang J."/>
            <person name="Li J."/>
            <person name="Zhang X."/>
            <person name="Liu S."/>
            <person name="Sun C."/>
            <person name="Yang J."/>
            <person name="Shi Q."/>
        </authorList>
    </citation>
    <scope>NUCLEOTIDE SEQUENCE [LARGE SCALE GENOMIC DNA]</scope>
    <source>
        <strain evidence="1">JWS20170419001</strain>
        <tissue evidence="1">Muscle</tissue>
    </source>
</reference>
<evidence type="ECO:0000313" key="2">
    <source>
        <dbReference type="Proteomes" id="UP000319801"/>
    </source>
</evidence>
<accession>A0A556VXM1</accession>
<comment type="caution">
    <text evidence="1">The sequence shown here is derived from an EMBL/GenBank/DDBJ whole genome shotgun (WGS) entry which is preliminary data.</text>
</comment>
<proteinExistence type="predicted"/>
<sequence length="101" mass="11530">MSGMAFLQQIRQRALGSLGVPRVLALNWFVNKQILHRRRRRCRAGPLASDQRKLLCEQLGNTDCETETEDDGELIEMRRDAIQGSRAKNTGLITQSKKYKS</sequence>
<dbReference type="Proteomes" id="UP000319801">
    <property type="component" value="Unassembled WGS sequence"/>
</dbReference>
<name>A0A556VXM1_BAGYA</name>
<evidence type="ECO:0000313" key="1">
    <source>
        <dbReference type="EMBL" id="TVE55226.1"/>
    </source>
</evidence>
<gene>
    <name evidence="1" type="ORF">Baya_17164</name>
</gene>